<dbReference type="GO" id="GO:0005634">
    <property type="term" value="C:nucleus"/>
    <property type="evidence" value="ECO:0007669"/>
    <property type="project" value="UniProtKB-SubCell"/>
</dbReference>
<keyword evidence="1 2" id="KW-0238">DNA-binding</keyword>
<dbReference type="PROSITE" id="PS50071">
    <property type="entry name" value="HOMEOBOX_2"/>
    <property type="match status" value="1"/>
</dbReference>
<reference evidence="5" key="1">
    <citation type="submission" date="2025-08" db="UniProtKB">
        <authorList>
            <consortium name="RefSeq"/>
        </authorList>
    </citation>
    <scope>IDENTIFICATION</scope>
    <source>
        <tissue evidence="5">Blood</tissue>
    </source>
</reference>
<dbReference type="SUPFAM" id="SSF46689">
    <property type="entry name" value="Homeodomain-like"/>
    <property type="match status" value="1"/>
</dbReference>
<evidence type="ECO:0000256" key="1">
    <source>
        <dbReference type="PROSITE-ProRule" id="PRU00108"/>
    </source>
</evidence>
<evidence type="ECO:0000259" key="3">
    <source>
        <dbReference type="PROSITE" id="PS50071"/>
    </source>
</evidence>
<dbReference type="RefSeq" id="XP_010829652.1">
    <property type="nucleotide sequence ID" value="XM_010831350.1"/>
</dbReference>
<dbReference type="CDD" id="cd00086">
    <property type="entry name" value="homeodomain"/>
    <property type="match status" value="1"/>
</dbReference>
<name>A0A6P3GSL1_BISBB</name>
<dbReference type="KEGG" id="bbis:104982039"/>
<dbReference type="InterPro" id="IPR009057">
    <property type="entry name" value="Homeodomain-like_sf"/>
</dbReference>
<comment type="subcellular location">
    <subcellularLocation>
        <location evidence="1 2">Nucleus</location>
    </subcellularLocation>
</comment>
<dbReference type="OrthoDB" id="6159439at2759"/>
<feature type="DNA-binding region" description="Homeobox" evidence="1">
    <location>
        <begin position="37"/>
        <end position="79"/>
    </location>
</feature>
<evidence type="ECO:0000313" key="5">
    <source>
        <dbReference type="RefSeq" id="XP_010829652.1"/>
    </source>
</evidence>
<proteinExistence type="predicted"/>
<sequence>MDSSHFDIGFHNLGIGEDELHDVEPTLISEVLNGVEDETRSSPEPGEAAAAAAANYFGVELAGPRVWFQNRRAKWRRYQRALMFRNVHPAALGHPMGVFFNGPYHVFQPGWRYVPAVPRPGLPPGVPPPPVLPAPLPPRPWRMPFPQPVPVPHYAMAPVGLAWAPIGHFVGPRF</sequence>
<dbReference type="GO" id="GO:0003677">
    <property type="term" value="F:DNA binding"/>
    <property type="evidence" value="ECO:0007669"/>
    <property type="project" value="UniProtKB-UniRule"/>
</dbReference>
<feature type="domain" description="Homeobox" evidence="3">
    <location>
        <begin position="35"/>
        <end position="78"/>
    </location>
</feature>
<dbReference type="InterPro" id="IPR001356">
    <property type="entry name" value="HD"/>
</dbReference>
<keyword evidence="4" id="KW-1185">Reference proteome</keyword>
<evidence type="ECO:0000313" key="4">
    <source>
        <dbReference type="Proteomes" id="UP000515208"/>
    </source>
</evidence>
<dbReference type="GeneID" id="104982039"/>
<protein>
    <submittedName>
        <fullName evidence="5">Homeobox protein ESX1-like</fullName>
    </submittedName>
</protein>
<dbReference type="Gene3D" id="1.10.10.60">
    <property type="entry name" value="Homeodomain-like"/>
    <property type="match status" value="1"/>
</dbReference>
<organism evidence="4 5">
    <name type="scientific">Bison bison bison</name>
    <name type="common">North American plains bison</name>
    <dbReference type="NCBI Taxonomy" id="43346"/>
    <lineage>
        <taxon>Eukaryota</taxon>
        <taxon>Metazoa</taxon>
        <taxon>Chordata</taxon>
        <taxon>Craniata</taxon>
        <taxon>Vertebrata</taxon>
        <taxon>Euteleostomi</taxon>
        <taxon>Mammalia</taxon>
        <taxon>Eutheria</taxon>
        <taxon>Laurasiatheria</taxon>
        <taxon>Artiodactyla</taxon>
        <taxon>Ruminantia</taxon>
        <taxon>Pecora</taxon>
        <taxon>Bovidae</taxon>
        <taxon>Bovinae</taxon>
        <taxon>Bison</taxon>
    </lineage>
</organism>
<dbReference type="Pfam" id="PF00046">
    <property type="entry name" value="Homeodomain"/>
    <property type="match status" value="1"/>
</dbReference>
<evidence type="ECO:0000256" key="2">
    <source>
        <dbReference type="RuleBase" id="RU000682"/>
    </source>
</evidence>
<accession>A0A6P3GSL1</accession>
<dbReference type="AlphaFoldDB" id="A0A6P3GSL1"/>
<keyword evidence="1 2" id="KW-0371">Homeobox</keyword>
<dbReference type="Proteomes" id="UP000515208">
    <property type="component" value="Unplaced"/>
</dbReference>
<gene>
    <name evidence="5" type="primary">LOC104982039</name>
</gene>
<keyword evidence="1 2" id="KW-0539">Nucleus</keyword>